<comment type="similarity">
    <text evidence="1">Belongs to the plant LTP family.</text>
</comment>
<evidence type="ECO:0000256" key="2">
    <source>
        <dbReference type="ARBA" id="ARBA00022729"/>
    </source>
</evidence>
<dbReference type="OrthoDB" id="694459at2759"/>
<dbReference type="InterPro" id="IPR043325">
    <property type="entry name" value="LTSS"/>
</dbReference>
<evidence type="ECO:0000256" key="7">
    <source>
        <dbReference type="SAM" id="SignalP"/>
    </source>
</evidence>
<dbReference type="SUPFAM" id="SSF47699">
    <property type="entry name" value="Bifunctional inhibitor/lipid-transfer protein/seed storage 2S albumin"/>
    <property type="match status" value="1"/>
</dbReference>
<evidence type="ECO:0000256" key="5">
    <source>
        <dbReference type="SAM" id="MobiDB-lite"/>
    </source>
</evidence>
<feature type="signal peptide" evidence="7">
    <location>
        <begin position="1"/>
        <end position="24"/>
    </location>
</feature>
<feature type="compositionally biased region" description="Low complexity" evidence="5">
    <location>
        <begin position="117"/>
        <end position="150"/>
    </location>
</feature>
<evidence type="ECO:0000313" key="9">
    <source>
        <dbReference type="EMBL" id="CAD6206074.1"/>
    </source>
</evidence>
<evidence type="ECO:0000256" key="3">
    <source>
        <dbReference type="ARBA" id="ARBA00023157"/>
    </source>
</evidence>
<dbReference type="PANTHER" id="PTHR33044">
    <property type="entry name" value="BIFUNCTIONAL INHIBITOR/LIPID-TRANSFER PROTEIN/SEED STORAGE 2S ALBUMIN SUPERFAMILY PROTEIN-RELATED"/>
    <property type="match status" value="1"/>
</dbReference>
<feature type="domain" description="Bifunctional inhibitor/plant lipid transfer protein/seed storage helical" evidence="8">
    <location>
        <begin position="37"/>
        <end position="109"/>
    </location>
</feature>
<accession>A0A811MKU9</accession>
<keyword evidence="10" id="KW-1185">Reference proteome</keyword>
<evidence type="ECO:0000256" key="6">
    <source>
        <dbReference type="SAM" id="Phobius"/>
    </source>
</evidence>
<keyword evidence="3" id="KW-1015">Disulfide bond</keyword>
<feature type="transmembrane region" description="Helical" evidence="6">
    <location>
        <begin position="194"/>
        <end position="212"/>
    </location>
</feature>
<feature type="region of interest" description="Disordered" evidence="5">
    <location>
        <begin position="113"/>
        <end position="173"/>
    </location>
</feature>
<dbReference type="Pfam" id="PF14368">
    <property type="entry name" value="LTP_2"/>
    <property type="match status" value="1"/>
</dbReference>
<keyword evidence="6" id="KW-0812">Transmembrane</keyword>
<dbReference type="AlphaFoldDB" id="A0A811MKU9"/>
<dbReference type="Gene3D" id="1.10.110.10">
    <property type="entry name" value="Plant lipid-transfer and hydrophobic proteins"/>
    <property type="match status" value="1"/>
</dbReference>
<proteinExistence type="inferred from homology"/>
<dbReference type="Proteomes" id="UP000604825">
    <property type="component" value="Unassembled WGS sequence"/>
</dbReference>
<gene>
    <name evidence="9" type="ORF">NCGR_LOCUS3815</name>
</gene>
<dbReference type="InterPro" id="IPR016140">
    <property type="entry name" value="Bifunc_inhib/LTP/seed_store"/>
</dbReference>
<dbReference type="EMBL" id="CAJGYO010000001">
    <property type="protein sequence ID" value="CAD6206074.1"/>
    <property type="molecule type" value="Genomic_DNA"/>
</dbReference>
<name>A0A811MKU9_9POAL</name>
<keyword evidence="6" id="KW-0472">Membrane</keyword>
<sequence length="213" mass="20849">MARRWLQVILALVVVTATATLSSGQQMAAAFPGLPSCPPAPLSLSPCIGYVFGVGSATLASCCSQLRGFLLAQAPCLCAASKLAPSPIGLFLGQAQAMIPNVCDLPNPCDEAAAGEGSTPPVAGTSPPSATTPAATTPATEPSSGTPAAADPDTSGAPPTPTEDASATAMAPVGTGSKLPELLHAAGATSSRDMAAGTIFVAVLLASVATMYV</sequence>
<comment type="caution">
    <text evidence="9">The sequence shown here is derived from an EMBL/GenBank/DDBJ whole genome shotgun (WGS) entry which is preliminary data.</text>
</comment>
<evidence type="ECO:0000256" key="1">
    <source>
        <dbReference type="ARBA" id="ARBA00009748"/>
    </source>
</evidence>
<dbReference type="InterPro" id="IPR036312">
    <property type="entry name" value="Bifun_inhib/LTP/seed_sf"/>
</dbReference>
<keyword evidence="2 7" id="KW-0732">Signal</keyword>
<evidence type="ECO:0000259" key="8">
    <source>
        <dbReference type="SMART" id="SM00499"/>
    </source>
</evidence>
<organism evidence="9 10">
    <name type="scientific">Miscanthus lutarioriparius</name>
    <dbReference type="NCBI Taxonomy" id="422564"/>
    <lineage>
        <taxon>Eukaryota</taxon>
        <taxon>Viridiplantae</taxon>
        <taxon>Streptophyta</taxon>
        <taxon>Embryophyta</taxon>
        <taxon>Tracheophyta</taxon>
        <taxon>Spermatophyta</taxon>
        <taxon>Magnoliopsida</taxon>
        <taxon>Liliopsida</taxon>
        <taxon>Poales</taxon>
        <taxon>Poaceae</taxon>
        <taxon>PACMAD clade</taxon>
        <taxon>Panicoideae</taxon>
        <taxon>Andropogonodae</taxon>
        <taxon>Andropogoneae</taxon>
        <taxon>Saccharinae</taxon>
        <taxon>Miscanthus</taxon>
    </lineage>
</organism>
<feature type="chain" id="PRO_5032318216" description="Bifunctional inhibitor/plant lipid transfer protein/seed storage helical domain-containing protein" evidence="7">
    <location>
        <begin position="25"/>
        <end position="213"/>
    </location>
</feature>
<dbReference type="CDD" id="cd00010">
    <property type="entry name" value="AAI_LTSS"/>
    <property type="match status" value="1"/>
</dbReference>
<dbReference type="SMART" id="SM00499">
    <property type="entry name" value="AAI"/>
    <property type="match status" value="1"/>
</dbReference>
<evidence type="ECO:0000256" key="4">
    <source>
        <dbReference type="ARBA" id="ARBA00023180"/>
    </source>
</evidence>
<protein>
    <recommendedName>
        <fullName evidence="8">Bifunctional inhibitor/plant lipid transfer protein/seed storage helical domain-containing protein</fullName>
    </recommendedName>
</protein>
<keyword evidence="4" id="KW-0325">Glycoprotein</keyword>
<keyword evidence="6" id="KW-1133">Transmembrane helix</keyword>
<evidence type="ECO:0000313" key="10">
    <source>
        <dbReference type="Proteomes" id="UP000604825"/>
    </source>
</evidence>
<reference evidence="9" key="1">
    <citation type="submission" date="2020-10" db="EMBL/GenBank/DDBJ databases">
        <authorList>
            <person name="Han B."/>
            <person name="Lu T."/>
            <person name="Zhao Q."/>
            <person name="Huang X."/>
            <person name="Zhao Y."/>
        </authorList>
    </citation>
    <scope>NUCLEOTIDE SEQUENCE</scope>
</reference>